<protein>
    <submittedName>
        <fullName evidence="2">Uncharacterized protein</fullName>
    </submittedName>
</protein>
<comment type="caution">
    <text evidence="2">The sequence shown here is derived from an EMBL/GenBank/DDBJ whole genome shotgun (WGS) entry which is preliminary data.</text>
</comment>
<proteinExistence type="predicted"/>
<evidence type="ECO:0000256" key="1">
    <source>
        <dbReference type="SAM" id="Phobius"/>
    </source>
</evidence>
<organism evidence="2 3">
    <name type="scientific">Adhaeribacter arboris</name>
    <dbReference type="NCBI Taxonomy" id="2072846"/>
    <lineage>
        <taxon>Bacteria</taxon>
        <taxon>Pseudomonadati</taxon>
        <taxon>Bacteroidota</taxon>
        <taxon>Cytophagia</taxon>
        <taxon>Cytophagales</taxon>
        <taxon>Hymenobacteraceae</taxon>
        <taxon>Adhaeribacter</taxon>
    </lineage>
</organism>
<evidence type="ECO:0000313" key="3">
    <source>
        <dbReference type="Proteomes" id="UP000240357"/>
    </source>
</evidence>
<gene>
    <name evidence="2" type="ORF">AHMF7605_02030</name>
</gene>
<keyword evidence="1" id="KW-0472">Membrane</keyword>
<dbReference type="EMBL" id="PYFT01000001">
    <property type="protein sequence ID" value="PSR52388.1"/>
    <property type="molecule type" value="Genomic_DNA"/>
</dbReference>
<reference evidence="2 3" key="1">
    <citation type="submission" date="2018-03" db="EMBL/GenBank/DDBJ databases">
        <title>Adhaeribacter sp. HMF7605 Genome sequencing and assembly.</title>
        <authorList>
            <person name="Kang H."/>
            <person name="Kang J."/>
            <person name="Cha I."/>
            <person name="Kim H."/>
            <person name="Joh K."/>
        </authorList>
    </citation>
    <scope>NUCLEOTIDE SEQUENCE [LARGE SCALE GENOMIC DNA]</scope>
    <source>
        <strain evidence="2 3">HMF7605</strain>
    </source>
</reference>
<dbReference type="Proteomes" id="UP000240357">
    <property type="component" value="Unassembled WGS sequence"/>
</dbReference>
<sequence length="86" mass="10132">MLNGQSVNKNLTLVRPPIFPYSFNIHLFKFLIKLFLLIAQKIKAKRRFLACATVCANFVLNRIEGHLKFFKRKKLHFAFGKIHFII</sequence>
<dbReference type="AlphaFoldDB" id="A0A2T2YAB9"/>
<name>A0A2T2YAB9_9BACT</name>
<keyword evidence="3" id="KW-1185">Reference proteome</keyword>
<keyword evidence="1" id="KW-0812">Transmembrane</keyword>
<evidence type="ECO:0000313" key="2">
    <source>
        <dbReference type="EMBL" id="PSR52388.1"/>
    </source>
</evidence>
<accession>A0A2T2YAB9</accession>
<keyword evidence="1" id="KW-1133">Transmembrane helix</keyword>
<feature type="transmembrane region" description="Helical" evidence="1">
    <location>
        <begin position="18"/>
        <end position="39"/>
    </location>
</feature>